<dbReference type="Proteomes" id="UP001187682">
    <property type="component" value="Unassembled WGS sequence"/>
</dbReference>
<sequence length="221" mass="26173">MKGRVGFFDMPAEIRDEIYKELVMFPEVIYLDYIFGPLRECFLDQSGLSNAQMLRHFTIPFPYFRIDTHHLSITLQDDSDGVQVLDLIHQRCRGIVTLEMSLDSSHAMEIQLDKFDSPRAADQALVLVDERFKIIPLLKELRVHLYDEPIDLSLREKMGAHGWVIETTEQSDRDRFSQDSFDYDDYDYGDYDDYDHSGYDTDMRRAEEEWWDDFDRRNASD</sequence>
<name>A0AAE8MZL8_9PEZI</name>
<proteinExistence type="predicted"/>
<keyword evidence="2" id="KW-1185">Reference proteome</keyword>
<protein>
    <submittedName>
        <fullName evidence="1">Uncharacterized protein</fullName>
    </submittedName>
</protein>
<gene>
    <name evidence="1" type="ORF">DNG_06354</name>
</gene>
<organism evidence="1 2">
    <name type="scientific">Cephalotrichum gorgonifer</name>
    <dbReference type="NCBI Taxonomy" id="2041049"/>
    <lineage>
        <taxon>Eukaryota</taxon>
        <taxon>Fungi</taxon>
        <taxon>Dikarya</taxon>
        <taxon>Ascomycota</taxon>
        <taxon>Pezizomycotina</taxon>
        <taxon>Sordariomycetes</taxon>
        <taxon>Hypocreomycetidae</taxon>
        <taxon>Microascales</taxon>
        <taxon>Microascaceae</taxon>
        <taxon>Cephalotrichum</taxon>
    </lineage>
</organism>
<evidence type="ECO:0000313" key="2">
    <source>
        <dbReference type="Proteomes" id="UP001187682"/>
    </source>
</evidence>
<dbReference type="EMBL" id="ONZQ02000008">
    <property type="protein sequence ID" value="SPO03671.1"/>
    <property type="molecule type" value="Genomic_DNA"/>
</dbReference>
<comment type="caution">
    <text evidence="1">The sequence shown here is derived from an EMBL/GenBank/DDBJ whole genome shotgun (WGS) entry which is preliminary data.</text>
</comment>
<reference evidence="1" key="1">
    <citation type="submission" date="2018-03" db="EMBL/GenBank/DDBJ databases">
        <authorList>
            <person name="Guldener U."/>
        </authorList>
    </citation>
    <scope>NUCLEOTIDE SEQUENCE</scope>
</reference>
<dbReference type="AlphaFoldDB" id="A0AAE8MZL8"/>
<evidence type="ECO:0000313" key="1">
    <source>
        <dbReference type="EMBL" id="SPO03671.1"/>
    </source>
</evidence>
<accession>A0AAE8MZL8</accession>